<sequence length="403" mass="43956">MKLPFKKKWLGLIAVIGIIAVPLVVKSKSGGDGKPVDIAIAAQQEIKPTILASGSLTYRTEVDLRSEVTARVQEILVAEGDDVKAGQLLLRLDPESYRNAIEREEAGLRQSSLSIEQQRTALELRRIQFERTRKLFEARMVDHSKFDQDKNQLQLAEVELKSSKEALRRADAVLKEAREQLGKTEIRAPMAGRVVSLPIKVGETAIPSISSQAGAQLLTIADTSAIQAEIKVDEGDIAKVNVGQAVDIYPAAYPETALKGLVEKVALASTTEGQSRAYKVTVSLKPDTSLKLRSGMSARAEIFLSDGNKRLAVPVEAVITEEKENAKTTQRFLVLAQDGKAKRVEIELGTSDDRWQEITKGLKVGDSVVTGPGKTLNELKNGDPLKANEKKADKKSTNKDEAE</sequence>
<dbReference type="Gene3D" id="1.10.287.470">
    <property type="entry name" value="Helix hairpin bin"/>
    <property type="match status" value="1"/>
</dbReference>
<evidence type="ECO:0000259" key="8">
    <source>
        <dbReference type="Pfam" id="PF25990"/>
    </source>
</evidence>
<comment type="caution">
    <text evidence="9">The sequence shown here is derived from an EMBL/GenBank/DDBJ whole genome shotgun (WGS) entry which is preliminary data.</text>
</comment>
<gene>
    <name evidence="9" type="ORF">GCM10007907_18530</name>
</gene>
<keyword evidence="10" id="KW-1185">Reference proteome</keyword>
<feature type="compositionally biased region" description="Basic and acidic residues" evidence="5">
    <location>
        <begin position="380"/>
        <end position="403"/>
    </location>
</feature>
<dbReference type="Proteomes" id="UP001156706">
    <property type="component" value="Unassembled WGS sequence"/>
</dbReference>
<keyword evidence="3" id="KW-0813">Transport</keyword>
<feature type="domain" description="Multidrug resistance protein MdtA-like C-terminal permuted SH3" evidence="7">
    <location>
        <begin position="313"/>
        <end position="372"/>
    </location>
</feature>
<evidence type="ECO:0000313" key="10">
    <source>
        <dbReference type="Proteomes" id="UP001156706"/>
    </source>
</evidence>
<evidence type="ECO:0000256" key="1">
    <source>
        <dbReference type="ARBA" id="ARBA00004196"/>
    </source>
</evidence>
<evidence type="ECO:0000256" key="2">
    <source>
        <dbReference type="ARBA" id="ARBA00009477"/>
    </source>
</evidence>
<comment type="similarity">
    <text evidence="2">Belongs to the membrane fusion protein (MFP) (TC 8.A.1) family.</text>
</comment>
<dbReference type="InterPro" id="IPR058625">
    <property type="entry name" value="MdtA-like_BSH"/>
</dbReference>
<dbReference type="Pfam" id="PF25990">
    <property type="entry name" value="Beta-barrel_YknX"/>
    <property type="match status" value="1"/>
</dbReference>
<reference evidence="10" key="1">
    <citation type="journal article" date="2019" name="Int. J. Syst. Evol. Microbiol.">
        <title>The Global Catalogue of Microorganisms (GCM) 10K type strain sequencing project: providing services to taxonomists for standard genome sequencing and annotation.</title>
        <authorList>
            <consortium name="The Broad Institute Genomics Platform"/>
            <consortium name="The Broad Institute Genome Sequencing Center for Infectious Disease"/>
            <person name="Wu L."/>
            <person name="Ma J."/>
        </authorList>
    </citation>
    <scope>NUCLEOTIDE SEQUENCE [LARGE SCALE GENOMIC DNA]</scope>
    <source>
        <strain evidence="10">NBRC 110044</strain>
    </source>
</reference>
<evidence type="ECO:0000259" key="6">
    <source>
        <dbReference type="Pfam" id="PF25917"/>
    </source>
</evidence>
<feature type="coiled-coil region" evidence="4">
    <location>
        <begin position="146"/>
        <end position="187"/>
    </location>
</feature>
<dbReference type="PRINTS" id="PR01490">
    <property type="entry name" value="RTXTOXIND"/>
</dbReference>
<comment type="subcellular location">
    <subcellularLocation>
        <location evidence="1">Cell envelope</location>
    </subcellularLocation>
</comment>
<proteinExistence type="inferred from homology"/>
<protein>
    <submittedName>
        <fullName evidence="9">RND transporter</fullName>
    </submittedName>
</protein>
<dbReference type="NCBIfam" id="TIGR01730">
    <property type="entry name" value="RND_mfp"/>
    <property type="match status" value="1"/>
</dbReference>
<organism evidence="9 10">
    <name type="scientific">Chitinimonas prasina</name>
    <dbReference type="NCBI Taxonomy" id="1434937"/>
    <lineage>
        <taxon>Bacteria</taxon>
        <taxon>Pseudomonadati</taxon>
        <taxon>Pseudomonadota</taxon>
        <taxon>Betaproteobacteria</taxon>
        <taxon>Neisseriales</taxon>
        <taxon>Chitinibacteraceae</taxon>
        <taxon>Chitinimonas</taxon>
    </lineage>
</organism>
<dbReference type="InterPro" id="IPR006143">
    <property type="entry name" value="RND_pump_MFP"/>
</dbReference>
<feature type="domain" description="YknX-like beta-barrel" evidence="8">
    <location>
        <begin position="227"/>
        <end position="302"/>
    </location>
</feature>
<accession>A0ABQ5YEY9</accession>
<name>A0ABQ5YEY9_9NEIS</name>
<dbReference type="Pfam" id="PF25917">
    <property type="entry name" value="BSH_RND"/>
    <property type="match status" value="1"/>
</dbReference>
<evidence type="ECO:0000256" key="4">
    <source>
        <dbReference type="SAM" id="Coils"/>
    </source>
</evidence>
<evidence type="ECO:0000256" key="3">
    <source>
        <dbReference type="ARBA" id="ARBA00022448"/>
    </source>
</evidence>
<dbReference type="Gene3D" id="2.40.50.100">
    <property type="match status" value="1"/>
</dbReference>
<dbReference type="PANTHER" id="PTHR30469">
    <property type="entry name" value="MULTIDRUG RESISTANCE PROTEIN MDTA"/>
    <property type="match status" value="1"/>
</dbReference>
<feature type="domain" description="Multidrug resistance protein MdtA-like barrel-sandwich hybrid" evidence="6">
    <location>
        <begin position="61"/>
        <end position="206"/>
    </location>
</feature>
<dbReference type="EMBL" id="BSOG01000002">
    <property type="protein sequence ID" value="GLR13063.1"/>
    <property type="molecule type" value="Genomic_DNA"/>
</dbReference>
<dbReference type="RefSeq" id="WP_284196177.1">
    <property type="nucleotide sequence ID" value="NZ_BSOG01000002.1"/>
</dbReference>
<dbReference type="SUPFAM" id="SSF111369">
    <property type="entry name" value="HlyD-like secretion proteins"/>
    <property type="match status" value="1"/>
</dbReference>
<dbReference type="Pfam" id="PF25967">
    <property type="entry name" value="RND-MFP_C"/>
    <property type="match status" value="1"/>
</dbReference>
<dbReference type="PANTHER" id="PTHR30469:SF15">
    <property type="entry name" value="HLYD FAMILY OF SECRETION PROTEINS"/>
    <property type="match status" value="1"/>
</dbReference>
<dbReference type="Gene3D" id="2.40.420.20">
    <property type="match status" value="1"/>
</dbReference>
<feature type="region of interest" description="Disordered" evidence="5">
    <location>
        <begin position="366"/>
        <end position="403"/>
    </location>
</feature>
<dbReference type="Gene3D" id="2.40.30.170">
    <property type="match status" value="1"/>
</dbReference>
<evidence type="ECO:0000259" key="7">
    <source>
        <dbReference type="Pfam" id="PF25967"/>
    </source>
</evidence>
<evidence type="ECO:0000313" key="9">
    <source>
        <dbReference type="EMBL" id="GLR13063.1"/>
    </source>
</evidence>
<dbReference type="InterPro" id="IPR058636">
    <property type="entry name" value="Beta-barrel_YknX"/>
</dbReference>
<keyword evidence="4" id="KW-0175">Coiled coil</keyword>
<dbReference type="InterPro" id="IPR058627">
    <property type="entry name" value="MdtA-like_C"/>
</dbReference>
<evidence type="ECO:0000256" key="5">
    <source>
        <dbReference type="SAM" id="MobiDB-lite"/>
    </source>
</evidence>